<dbReference type="Proteomes" id="UP001152320">
    <property type="component" value="Chromosome 18"/>
</dbReference>
<name>A0A9Q0YSA4_HOLLE</name>
<dbReference type="InterPro" id="IPR043502">
    <property type="entry name" value="DNA/RNA_pol_sf"/>
</dbReference>
<keyword evidence="2" id="KW-1185">Reference proteome</keyword>
<reference evidence="1" key="1">
    <citation type="submission" date="2021-10" db="EMBL/GenBank/DDBJ databases">
        <title>Tropical sea cucumber genome reveals ecological adaptation and Cuvierian tubules defense mechanism.</title>
        <authorList>
            <person name="Chen T."/>
        </authorList>
    </citation>
    <scope>NUCLEOTIDE SEQUENCE</scope>
    <source>
        <strain evidence="1">Nanhai2018</strain>
        <tissue evidence="1">Muscle</tissue>
    </source>
</reference>
<protein>
    <recommendedName>
        <fullName evidence="3">Reverse transcriptase domain-containing protein</fullName>
    </recommendedName>
</protein>
<evidence type="ECO:0000313" key="2">
    <source>
        <dbReference type="Proteomes" id="UP001152320"/>
    </source>
</evidence>
<evidence type="ECO:0000313" key="1">
    <source>
        <dbReference type="EMBL" id="KAJ8024616.1"/>
    </source>
</evidence>
<proteinExistence type="predicted"/>
<evidence type="ECO:0008006" key="3">
    <source>
        <dbReference type="Google" id="ProtNLM"/>
    </source>
</evidence>
<dbReference type="AlphaFoldDB" id="A0A9Q0YSA4"/>
<organism evidence="1 2">
    <name type="scientific">Holothuria leucospilota</name>
    <name type="common">Black long sea cucumber</name>
    <name type="synonym">Mertensiothuria leucospilota</name>
    <dbReference type="NCBI Taxonomy" id="206669"/>
    <lineage>
        <taxon>Eukaryota</taxon>
        <taxon>Metazoa</taxon>
        <taxon>Echinodermata</taxon>
        <taxon>Eleutherozoa</taxon>
        <taxon>Echinozoa</taxon>
        <taxon>Holothuroidea</taxon>
        <taxon>Aspidochirotacea</taxon>
        <taxon>Aspidochirotida</taxon>
        <taxon>Holothuriidae</taxon>
        <taxon>Holothuria</taxon>
    </lineage>
</organism>
<comment type="caution">
    <text evidence="1">The sequence shown here is derived from an EMBL/GenBank/DDBJ whole genome shotgun (WGS) entry which is preliminary data.</text>
</comment>
<gene>
    <name evidence="1" type="ORF">HOLleu_34563</name>
</gene>
<dbReference type="EMBL" id="JAIZAY010000018">
    <property type="protein sequence ID" value="KAJ8024616.1"/>
    <property type="molecule type" value="Genomic_DNA"/>
</dbReference>
<dbReference type="PANTHER" id="PTHR47331">
    <property type="entry name" value="PHD-TYPE DOMAIN-CONTAINING PROTEIN"/>
    <property type="match status" value="1"/>
</dbReference>
<dbReference type="OrthoDB" id="10051210at2759"/>
<dbReference type="SUPFAM" id="SSF56672">
    <property type="entry name" value="DNA/RNA polymerases"/>
    <property type="match status" value="1"/>
</dbReference>
<accession>A0A9Q0YSA4</accession>
<sequence>MADIEGMFHQVCVPQADSNALRFLWWKDANMSSTLHEYQMQVHLFGATWSPSCAGYALQKTVEDNYQDFDADVGQTVISIFYVDDCLRSVPTIDEGRRLIPQLSELLRRGGFRLTKWFSNNKDVMSVIPPSERAESVVDLDLDHLPIEKILGMWWDMDVDNFSFKMSTRDVPLTRRGLLCAMRTLYDPLGLSPPMF</sequence>